<dbReference type="EMBL" id="CABITT030000008">
    <property type="protein sequence ID" value="VVB13732.1"/>
    <property type="molecule type" value="Genomic_DNA"/>
</dbReference>
<comment type="caution">
    <text evidence="1">The sequence shown here is derived from an EMBL/GenBank/DDBJ whole genome shotgun (WGS) entry which is preliminary data.</text>
</comment>
<accession>A0A565CJG8</accession>
<keyword evidence="2" id="KW-1185">Reference proteome</keyword>
<evidence type="ECO:0000313" key="1">
    <source>
        <dbReference type="EMBL" id="VVB13732.1"/>
    </source>
</evidence>
<evidence type="ECO:0000313" key="2">
    <source>
        <dbReference type="Proteomes" id="UP000489600"/>
    </source>
</evidence>
<proteinExistence type="predicted"/>
<protein>
    <submittedName>
        <fullName evidence="1">Uncharacterized protein</fullName>
    </submittedName>
</protein>
<organism evidence="1 2">
    <name type="scientific">Arabis nemorensis</name>
    <dbReference type="NCBI Taxonomy" id="586526"/>
    <lineage>
        <taxon>Eukaryota</taxon>
        <taxon>Viridiplantae</taxon>
        <taxon>Streptophyta</taxon>
        <taxon>Embryophyta</taxon>
        <taxon>Tracheophyta</taxon>
        <taxon>Spermatophyta</taxon>
        <taxon>Magnoliopsida</taxon>
        <taxon>eudicotyledons</taxon>
        <taxon>Gunneridae</taxon>
        <taxon>Pentapetalae</taxon>
        <taxon>rosids</taxon>
        <taxon>malvids</taxon>
        <taxon>Brassicales</taxon>
        <taxon>Brassicaceae</taxon>
        <taxon>Arabideae</taxon>
        <taxon>Arabis</taxon>
    </lineage>
</organism>
<name>A0A565CJG8_9BRAS</name>
<sequence length="65" mass="7180">MDVTRILGISRNVRVADVIRDGSWVNHHESWVNHHIRVADVIRDGSWETASSSVPSAPGGLENYG</sequence>
<dbReference type="AlphaFoldDB" id="A0A565CJG8"/>
<dbReference type="Proteomes" id="UP000489600">
    <property type="component" value="Unassembled WGS sequence"/>
</dbReference>
<gene>
    <name evidence="1" type="ORF">ANE_LOCUS24176</name>
</gene>
<reference evidence="1" key="1">
    <citation type="submission" date="2019-07" db="EMBL/GenBank/DDBJ databases">
        <authorList>
            <person name="Dittberner H."/>
        </authorList>
    </citation>
    <scope>NUCLEOTIDE SEQUENCE [LARGE SCALE GENOMIC DNA]</scope>
</reference>